<protein>
    <submittedName>
        <fullName evidence="1">Uncharacterized protein</fullName>
    </submittedName>
</protein>
<evidence type="ECO:0000313" key="2">
    <source>
        <dbReference type="Proteomes" id="UP000186922"/>
    </source>
</evidence>
<keyword evidence="2" id="KW-1185">Reference proteome</keyword>
<dbReference type="Proteomes" id="UP000186922">
    <property type="component" value="Unassembled WGS sequence"/>
</dbReference>
<sequence length="365" mass="38494">MNMQGVVSVNRGCSTTGNAVGNSITGTGKTIFNVVCAGGNCNRLPEDTLYKMAVAEGFPQTTTPYVPPLTVAPNRVSCHQCVVCPTAGGILQCPWNLDRCKTTLKASSTGYLSTGRTCANATEVTGYNSKTPAYNLICQGSSCNTIDECVLYNMAVANGFPPATGAQCPTPTPPPPPKVTCHVCQNCDFADPGDIQQCSDNPLGCKQILVSSLNGRYTINRACGLSREQKAGCWAADDGISFTCLCKGTECNGDTATAIHTNAISQGFVLPTTTQRTIPSTTSITTSTTTTAIAIVSTTPPVPTCWVCNENEASCAFPNESVFLNRGYSKQCRQGPNEGQPFCVVYMADASECQTPLPTSHYSNF</sequence>
<gene>
    <name evidence="1" type="primary">RvY_19027</name>
    <name evidence="1" type="synonym">RvY_19027.1</name>
    <name evidence="1" type="ORF">RvY_19027-1</name>
</gene>
<name>A0A1D1W7Y4_RAMVA</name>
<proteinExistence type="predicted"/>
<organism evidence="1 2">
    <name type="scientific">Ramazzottius varieornatus</name>
    <name type="common">Water bear</name>
    <name type="synonym">Tardigrade</name>
    <dbReference type="NCBI Taxonomy" id="947166"/>
    <lineage>
        <taxon>Eukaryota</taxon>
        <taxon>Metazoa</taxon>
        <taxon>Ecdysozoa</taxon>
        <taxon>Tardigrada</taxon>
        <taxon>Eutardigrada</taxon>
        <taxon>Parachela</taxon>
        <taxon>Hypsibioidea</taxon>
        <taxon>Ramazzottiidae</taxon>
        <taxon>Ramazzottius</taxon>
    </lineage>
</organism>
<accession>A0A1D1W7Y4</accession>
<comment type="caution">
    <text evidence="1">The sequence shown here is derived from an EMBL/GenBank/DDBJ whole genome shotgun (WGS) entry which is preliminary data.</text>
</comment>
<reference evidence="1 2" key="1">
    <citation type="journal article" date="2016" name="Nat. Commun.">
        <title>Extremotolerant tardigrade genome and improved radiotolerance of human cultured cells by tardigrade-unique protein.</title>
        <authorList>
            <person name="Hashimoto T."/>
            <person name="Horikawa D.D."/>
            <person name="Saito Y."/>
            <person name="Kuwahara H."/>
            <person name="Kozuka-Hata H."/>
            <person name="Shin-I T."/>
            <person name="Minakuchi Y."/>
            <person name="Ohishi K."/>
            <person name="Motoyama A."/>
            <person name="Aizu T."/>
            <person name="Enomoto A."/>
            <person name="Kondo K."/>
            <person name="Tanaka S."/>
            <person name="Hara Y."/>
            <person name="Koshikawa S."/>
            <person name="Sagara H."/>
            <person name="Miura T."/>
            <person name="Yokobori S."/>
            <person name="Miyagawa K."/>
            <person name="Suzuki Y."/>
            <person name="Kubo T."/>
            <person name="Oyama M."/>
            <person name="Kohara Y."/>
            <person name="Fujiyama A."/>
            <person name="Arakawa K."/>
            <person name="Katayama T."/>
            <person name="Toyoda A."/>
            <person name="Kunieda T."/>
        </authorList>
    </citation>
    <scope>NUCLEOTIDE SEQUENCE [LARGE SCALE GENOMIC DNA]</scope>
    <source>
        <strain evidence="1 2">YOKOZUNA-1</strain>
    </source>
</reference>
<dbReference type="EMBL" id="BDGG01000023">
    <property type="protein sequence ID" value="GAV09491.1"/>
    <property type="molecule type" value="Genomic_DNA"/>
</dbReference>
<evidence type="ECO:0000313" key="1">
    <source>
        <dbReference type="EMBL" id="GAV09491.1"/>
    </source>
</evidence>
<dbReference type="AlphaFoldDB" id="A0A1D1W7Y4"/>